<name>A0AAD5R8Y6_PARTN</name>
<gene>
    <name evidence="2" type="ORF">KIN20_034085</name>
</gene>
<dbReference type="Proteomes" id="UP001196413">
    <property type="component" value="Unassembled WGS sequence"/>
</dbReference>
<evidence type="ECO:0000256" key="1">
    <source>
        <dbReference type="SAM" id="MobiDB-lite"/>
    </source>
</evidence>
<reference evidence="2" key="1">
    <citation type="submission" date="2021-06" db="EMBL/GenBank/DDBJ databases">
        <title>Parelaphostrongylus tenuis whole genome reference sequence.</title>
        <authorList>
            <person name="Garwood T.J."/>
            <person name="Larsen P.A."/>
            <person name="Fountain-Jones N.M."/>
            <person name="Garbe J.R."/>
            <person name="Macchietto M.G."/>
            <person name="Kania S.A."/>
            <person name="Gerhold R.W."/>
            <person name="Richards J.E."/>
            <person name="Wolf T.M."/>
        </authorList>
    </citation>
    <scope>NUCLEOTIDE SEQUENCE</scope>
    <source>
        <strain evidence="2">MNPRO001-30</strain>
        <tissue evidence="2">Meninges</tissue>
    </source>
</reference>
<proteinExistence type="predicted"/>
<comment type="caution">
    <text evidence="2">The sequence shown here is derived from an EMBL/GenBank/DDBJ whole genome shotgun (WGS) entry which is preliminary data.</text>
</comment>
<dbReference type="EMBL" id="JAHQIW010007084">
    <property type="protein sequence ID" value="KAJ1372028.1"/>
    <property type="molecule type" value="Genomic_DNA"/>
</dbReference>
<accession>A0AAD5R8Y6</accession>
<keyword evidence="3" id="KW-1185">Reference proteome</keyword>
<evidence type="ECO:0000313" key="3">
    <source>
        <dbReference type="Proteomes" id="UP001196413"/>
    </source>
</evidence>
<protein>
    <submittedName>
        <fullName evidence="2">Uncharacterized protein</fullName>
    </submittedName>
</protein>
<organism evidence="2 3">
    <name type="scientific">Parelaphostrongylus tenuis</name>
    <name type="common">Meningeal worm</name>
    <dbReference type="NCBI Taxonomy" id="148309"/>
    <lineage>
        <taxon>Eukaryota</taxon>
        <taxon>Metazoa</taxon>
        <taxon>Ecdysozoa</taxon>
        <taxon>Nematoda</taxon>
        <taxon>Chromadorea</taxon>
        <taxon>Rhabditida</taxon>
        <taxon>Rhabditina</taxon>
        <taxon>Rhabditomorpha</taxon>
        <taxon>Strongyloidea</taxon>
        <taxon>Metastrongylidae</taxon>
        <taxon>Parelaphostrongylus</taxon>
    </lineage>
</organism>
<feature type="region of interest" description="Disordered" evidence="1">
    <location>
        <begin position="19"/>
        <end position="40"/>
    </location>
</feature>
<feature type="compositionally biased region" description="Acidic residues" evidence="1">
    <location>
        <begin position="19"/>
        <end position="32"/>
    </location>
</feature>
<evidence type="ECO:0000313" key="2">
    <source>
        <dbReference type="EMBL" id="KAJ1372028.1"/>
    </source>
</evidence>
<dbReference type="AlphaFoldDB" id="A0AAD5R8Y6"/>
<sequence length="69" mass="7717">MRKTRKGWEERLLPLYLDDLNDQDEQDDDGDDLLQRTHDGREPWASTMVMVAGGRGGEVTSVCVSGSAH</sequence>